<dbReference type="InterPro" id="IPR048351">
    <property type="entry name" value="SOK_DIX"/>
</dbReference>
<dbReference type="Pfam" id="PF06136">
    <property type="entry name" value="SOK"/>
    <property type="match status" value="1"/>
</dbReference>
<reference evidence="11" key="1">
    <citation type="journal article" date="2023" name="Science">
        <title>Elucidation of the pathway for biosynthesis of saponin adjuvants from the soapbark tree.</title>
        <authorList>
            <person name="Reed J."/>
            <person name="Orme A."/>
            <person name="El-Demerdash A."/>
            <person name="Owen C."/>
            <person name="Martin L.B.B."/>
            <person name="Misra R.C."/>
            <person name="Kikuchi S."/>
            <person name="Rejzek M."/>
            <person name="Martin A.C."/>
            <person name="Harkess A."/>
            <person name="Leebens-Mack J."/>
            <person name="Louveau T."/>
            <person name="Stephenson M.J."/>
            <person name="Osbourn A."/>
        </authorList>
    </citation>
    <scope>NUCLEOTIDE SEQUENCE</scope>
    <source>
        <strain evidence="11">S10</strain>
    </source>
</reference>
<feature type="region of interest" description="Disordered" evidence="9">
    <location>
        <begin position="1"/>
        <end position="26"/>
    </location>
</feature>
<dbReference type="PANTHER" id="PTHR31083">
    <property type="entry name" value="UPSTREAM OF FLC PROTEIN (DUF966)"/>
    <property type="match status" value="1"/>
</dbReference>
<dbReference type="PIRSF" id="PIRSF031043">
    <property type="entry name" value="UCP031043"/>
    <property type="match status" value="1"/>
</dbReference>
<accession>A0AAD7Q6N2</accession>
<evidence type="ECO:0000256" key="9">
    <source>
        <dbReference type="SAM" id="MobiDB-lite"/>
    </source>
</evidence>
<dbReference type="GO" id="GO:2000067">
    <property type="term" value="P:regulation of root morphogenesis"/>
    <property type="evidence" value="ECO:0007669"/>
    <property type="project" value="UniProtKB-ARBA"/>
</dbReference>
<dbReference type="GO" id="GO:0090708">
    <property type="term" value="P:specification of plant organ axis polarity"/>
    <property type="evidence" value="ECO:0007669"/>
    <property type="project" value="UniProtKB-ARBA"/>
</dbReference>
<evidence type="ECO:0000256" key="3">
    <source>
        <dbReference type="ARBA" id="ARBA00022475"/>
    </source>
</evidence>
<dbReference type="GO" id="GO:0051301">
    <property type="term" value="P:cell division"/>
    <property type="evidence" value="ECO:0007669"/>
    <property type="project" value="UniProtKB-KW"/>
</dbReference>
<feature type="domain" description="SOSEKI DIX-like" evidence="10">
    <location>
        <begin position="40"/>
        <end position="129"/>
    </location>
</feature>
<organism evidence="11 12">
    <name type="scientific">Quillaja saponaria</name>
    <name type="common">Soap bark tree</name>
    <dbReference type="NCBI Taxonomy" id="32244"/>
    <lineage>
        <taxon>Eukaryota</taxon>
        <taxon>Viridiplantae</taxon>
        <taxon>Streptophyta</taxon>
        <taxon>Embryophyta</taxon>
        <taxon>Tracheophyta</taxon>
        <taxon>Spermatophyta</taxon>
        <taxon>Magnoliopsida</taxon>
        <taxon>eudicotyledons</taxon>
        <taxon>Gunneridae</taxon>
        <taxon>Pentapetalae</taxon>
        <taxon>rosids</taxon>
        <taxon>fabids</taxon>
        <taxon>Fabales</taxon>
        <taxon>Quillajaceae</taxon>
        <taxon>Quillaja</taxon>
    </lineage>
</organism>
<evidence type="ECO:0000313" key="11">
    <source>
        <dbReference type="EMBL" id="KAJ7975851.1"/>
    </source>
</evidence>
<dbReference type="EMBL" id="JARAOO010000003">
    <property type="protein sequence ID" value="KAJ7975851.1"/>
    <property type="molecule type" value="Genomic_DNA"/>
</dbReference>
<dbReference type="PANTHER" id="PTHR31083:SF29">
    <property type="entry name" value="DUF966 DOMAIN PROTEIN"/>
    <property type="match status" value="1"/>
</dbReference>
<evidence type="ECO:0000256" key="1">
    <source>
        <dbReference type="ARBA" id="ARBA00004413"/>
    </source>
</evidence>
<feature type="compositionally biased region" description="Basic and acidic residues" evidence="9">
    <location>
        <begin position="202"/>
        <end position="214"/>
    </location>
</feature>
<proteinExistence type="inferred from homology"/>
<evidence type="ECO:0000256" key="6">
    <source>
        <dbReference type="ARBA" id="ARBA00023306"/>
    </source>
</evidence>
<keyword evidence="4" id="KW-0132">Cell division</keyword>
<dbReference type="InterPro" id="IPR010369">
    <property type="entry name" value="SOK"/>
</dbReference>
<evidence type="ECO:0000313" key="12">
    <source>
        <dbReference type="Proteomes" id="UP001163823"/>
    </source>
</evidence>
<feature type="region of interest" description="Disordered" evidence="9">
    <location>
        <begin position="194"/>
        <end position="214"/>
    </location>
</feature>
<dbReference type="Proteomes" id="UP001163823">
    <property type="component" value="Chromosome 3"/>
</dbReference>
<evidence type="ECO:0000256" key="5">
    <source>
        <dbReference type="ARBA" id="ARBA00023136"/>
    </source>
</evidence>
<keyword evidence="12" id="KW-1185">Reference proteome</keyword>
<keyword evidence="5" id="KW-0472">Membrane</keyword>
<keyword evidence="2" id="KW-0217">Developmental protein</keyword>
<comment type="subcellular location">
    <subcellularLocation>
        <location evidence="1">Cell membrane</location>
        <topology evidence="1">Peripheral membrane protein</topology>
        <orientation evidence="1">Cytoplasmic side</orientation>
    </subcellularLocation>
</comment>
<gene>
    <name evidence="11" type="ORF">O6P43_005706</name>
</gene>
<dbReference type="AlphaFoldDB" id="A0AAD7Q6N2"/>
<dbReference type="InterPro" id="IPR021182">
    <property type="entry name" value="SOK_magnoliopsida"/>
</dbReference>
<dbReference type="GO" id="GO:0005886">
    <property type="term" value="C:plasma membrane"/>
    <property type="evidence" value="ECO:0007669"/>
    <property type="project" value="UniProtKB-SubCell"/>
</dbReference>
<evidence type="ECO:0000256" key="4">
    <source>
        <dbReference type="ARBA" id="ARBA00022618"/>
    </source>
</evidence>
<evidence type="ECO:0000256" key="7">
    <source>
        <dbReference type="ARBA" id="ARBA00024211"/>
    </source>
</evidence>
<feature type="region of interest" description="Disordered" evidence="9">
    <location>
        <begin position="139"/>
        <end position="162"/>
    </location>
</feature>
<keyword evidence="3" id="KW-1003">Cell membrane</keyword>
<name>A0AAD7Q6N2_QUISA</name>
<protein>
    <submittedName>
        <fullName evidence="11">Protein UPSTREAM OF FLC-like</fullName>
    </submittedName>
</protein>
<keyword evidence="6" id="KW-0131">Cell cycle</keyword>
<comment type="similarity">
    <text evidence="7">Belongs to the SOSEKI family.</text>
</comment>
<comment type="subunit">
    <text evidence="8">Homodimer. Forms long polymer filaments with other SOKs proteins polymers (e.g. SOK1, SOK2, SOK3 and SOK4) crucial for polar localization and biological activity. Binds to ANGUSTIFOLIA (AN).</text>
</comment>
<comment type="caution">
    <text evidence="11">The sequence shown here is derived from an EMBL/GenBank/DDBJ whole genome shotgun (WGS) entry which is preliminary data.</text>
</comment>
<evidence type="ECO:0000259" key="10">
    <source>
        <dbReference type="Pfam" id="PF06136"/>
    </source>
</evidence>
<evidence type="ECO:0000256" key="2">
    <source>
        <dbReference type="ARBA" id="ARBA00022473"/>
    </source>
</evidence>
<dbReference type="GO" id="GO:0051258">
    <property type="term" value="P:protein polymerization"/>
    <property type="evidence" value="ECO:0007669"/>
    <property type="project" value="UniProtKB-ARBA"/>
</dbReference>
<sequence>MAVSSRGRNSKTKKFPERETSPERPTICIEPKPNVIELQVPVIYYLSRNGQLEHPHLMEVPVSSTQGLLYMKDVINRLIFLRGQGMVKMYSWSSKRSYKNGFVWQDLSEHDFIYPCNGNEYVLKGSSLLENSSSFRSYETMSPSTSKSSSKTNSSSSTDTSFPANAIINKMDHSRSRCDCQAYKAITTREFAAKAANASTQTEEKRRQREIDSEEALEKYEGDVIREISGEEGCLPFSNFSCGGGMKRLEGSMEVGGLAGNRDQMVGDDSPSGSMKASAVMMQLIRCGSSRGVKDCEPTVTRN</sequence>
<evidence type="ECO:0000256" key="8">
    <source>
        <dbReference type="ARBA" id="ARBA00046534"/>
    </source>
</evidence>
<dbReference type="KEGG" id="qsa:O6P43_005706"/>
<dbReference type="GO" id="GO:0051302">
    <property type="term" value="P:regulation of cell division"/>
    <property type="evidence" value="ECO:0007669"/>
    <property type="project" value="UniProtKB-ARBA"/>
</dbReference>
<feature type="compositionally biased region" description="Low complexity" evidence="9">
    <location>
        <begin position="139"/>
        <end position="161"/>
    </location>
</feature>